<comment type="catalytic activity">
    <reaction evidence="1">
        <text>D-glucuronate = D-fructuronate</text>
        <dbReference type="Rhea" id="RHEA:13049"/>
        <dbReference type="ChEBI" id="CHEBI:58720"/>
        <dbReference type="ChEBI" id="CHEBI:59863"/>
        <dbReference type="EC" id="5.3.1.12"/>
    </reaction>
</comment>
<dbReference type="GO" id="GO:0019698">
    <property type="term" value="P:D-galacturonate catabolic process"/>
    <property type="evidence" value="ECO:0007669"/>
    <property type="project" value="TreeGrafter"/>
</dbReference>
<evidence type="ECO:0000313" key="7">
    <source>
        <dbReference type="EMBL" id="PZX11702.1"/>
    </source>
</evidence>
<gene>
    <name evidence="7" type="ORF">LX81_03880</name>
</gene>
<dbReference type="UniPathway" id="UPA00246"/>
<dbReference type="InterPro" id="IPR032466">
    <property type="entry name" value="Metal_Hydrolase"/>
</dbReference>
<evidence type="ECO:0000256" key="6">
    <source>
        <dbReference type="ARBA" id="ARBA00023235"/>
    </source>
</evidence>
<dbReference type="SUPFAM" id="SSF51556">
    <property type="entry name" value="Metallo-dependent hydrolases"/>
    <property type="match status" value="1"/>
</dbReference>
<evidence type="ECO:0000256" key="2">
    <source>
        <dbReference type="ARBA" id="ARBA00004892"/>
    </source>
</evidence>
<accession>A0A2W7NK68</accession>
<organism evidence="7 8">
    <name type="scientific">Palleronia aestuarii</name>
    <dbReference type="NCBI Taxonomy" id="568105"/>
    <lineage>
        <taxon>Bacteria</taxon>
        <taxon>Pseudomonadati</taxon>
        <taxon>Pseudomonadota</taxon>
        <taxon>Alphaproteobacteria</taxon>
        <taxon>Rhodobacterales</taxon>
        <taxon>Roseobacteraceae</taxon>
        <taxon>Palleronia</taxon>
    </lineage>
</organism>
<protein>
    <recommendedName>
        <fullName evidence="5">Uronate isomerase</fullName>
        <ecNumber evidence="4">5.3.1.12</ecNumber>
    </recommendedName>
</protein>
<comment type="pathway">
    <text evidence="2">Carbohydrate metabolism; pentose and glucuronate interconversion.</text>
</comment>
<dbReference type="PANTHER" id="PTHR30068:SF4">
    <property type="entry name" value="URONATE ISOMERASE"/>
    <property type="match status" value="1"/>
</dbReference>
<dbReference type="Proteomes" id="UP000248916">
    <property type="component" value="Unassembled WGS sequence"/>
</dbReference>
<dbReference type="PANTHER" id="PTHR30068">
    <property type="entry name" value="URONATE ISOMERASE"/>
    <property type="match status" value="1"/>
</dbReference>
<dbReference type="AlphaFoldDB" id="A0A2W7NK68"/>
<evidence type="ECO:0000256" key="4">
    <source>
        <dbReference type="ARBA" id="ARBA00012546"/>
    </source>
</evidence>
<comment type="similarity">
    <text evidence="3">Belongs to the metallo-dependent hydrolases superfamily. Uronate isomerase family.</text>
</comment>
<dbReference type="Gene3D" id="1.10.2020.10">
    <property type="entry name" value="uronate isomerase, domain 2, chain A"/>
    <property type="match status" value="1"/>
</dbReference>
<keyword evidence="8" id="KW-1185">Reference proteome</keyword>
<keyword evidence="6 7" id="KW-0413">Isomerase</keyword>
<dbReference type="NCBIfam" id="NF002794">
    <property type="entry name" value="PRK02925.1"/>
    <property type="match status" value="1"/>
</dbReference>
<dbReference type="Pfam" id="PF02614">
    <property type="entry name" value="UxaC"/>
    <property type="match status" value="1"/>
</dbReference>
<dbReference type="GO" id="GO:0008880">
    <property type="term" value="F:glucuronate isomerase activity"/>
    <property type="evidence" value="ECO:0007669"/>
    <property type="project" value="UniProtKB-EC"/>
</dbReference>
<dbReference type="GO" id="GO:0042840">
    <property type="term" value="P:D-glucuronate catabolic process"/>
    <property type="evidence" value="ECO:0007669"/>
    <property type="project" value="TreeGrafter"/>
</dbReference>
<evidence type="ECO:0000313" key="8">
    <source>
        <dbReference type="Proteomes" id="UP000248916"/>
    </source>
</evidence>
<name>A0A2W7NK68_9RHOB</name>
<sequence>MLAVTGASLTEEMYGPMPELDPDRLFPPDARTREIARELFATIANRPILSPHGHCDPAWFSENAAFSDPAHLFVVPDHYIFRMLVSQGVALADLGVPRADGAPVEQDPRTIWRRFAEHYHLFRGTPTRLWIDHALAEVFGVAAPLGADTADEIYDQVAARLSEPEYRPRALFDRFGIEFLATTDSALDDLSHHDRIREAGLGGRVVPTYRPDAAVDPEHGAFGENVAQLGEITDCDTGSWDGYLEAHRRRRAYFRERGATATDHGHPTARTENLDPDVAERLFRTCLANDASAEEADAFRGQMLTEMARMSVEDGMTMQMHVGSHRNHSDEIRRLHGRDMGFDIPVRTEFVHALRPMLDAVGLEPGLKMIVFTLDETTFSRELAPLAGVYPSLILGPPWWFFDSPEGIMRFRQMTGETAGIYNTAGFNDDTRAFCSIPARHDVSRRVDCAWLASLVADGRIRMDEAYEMAGELTTDLVKKAYGI</sequence>
<reference evidence="7 8" key="1">
    <citation type="submission" date="2018-06" db="EMBL/GenBank/DDBJ databases">
        <title>Genomic Encyclopedia of Archaeal and Bacterial Type Strains, Phase II (KMG-II): from individual species to whole genera.</title>
        <authorList>
            <person name="Goeker M."/>
        </authorList>
    </citation>
    <scope>NUCLEOTIDE SEQUENCE [LARGE SCALE GENOMIC DNA]</scope>
    <source>
        <strain evidence="7 8">DSM 22009</strain>
    </source>
</reference>
<dbReference type="InterPro" id="IPR003766">
    <property type="entry name" value="Uronate_isomerase"/>
</dbReference>
<evidence type="ECO:0000256" key="1">
    <source>
        <dbReference type="ARBA" id="ARBA00001165"/>
    </source>
</evidence>
<dbReference type="EC" id="5.3.1.12" evidence="4"/>
<proteinExistence type="inferred from homology"/>
<evidence type="ECO:0000256" key="5">
    <source>
        <dbReference type="ARBA" id="ARBA00020555"/>
    </source>
</evidence>
<dbReference type="Gene3D" id="3.20.20.140">
    <property type="entry name" value="Metal-dependent hydrolases"/>
    <property type="match status" value="1"/>
</dbReference>
<comment type="caution">
    <text evidence="7">The sequence shown here is derived from an EMBL/GenBank/DDBJ whole genome shotgun (WGS) entry which is preliminary data.</text>
</comment>
<evidence type="ECO:0000256" key="3">
    <source>
        <dbReference type="ARBA" id="ARBA00008397"/>
    </source>
</evidence>
<dbReference type="EMBL" id="QKZL01000030">
    <property type="protein sequence ID" value="PZX11702.1"/>
    <property type="molecule type" value="Genomic_DNA"/>
</dbReference>